<gene>
    <name evidence="1" type="ORF">COLO4_32663</name>
</gene>
<dbReference type="OrthoDB" id="1045822at2759"/>
<proteinExistence type="predicted"/>
<protein>
    <recommendedName>
        <fullName evidence="3">PLAC8 motif-containing protein</fullName>
    </recommendedName>
</protein>
<organism evidence="1 2">
    <name type="scientific">Corchorus olitorius</name>
    <dbReference type="NCBI Taxonomy" id="93759"/>
    <lineage>
        <taxon>Eukaryota</taxon>
        <taxon>Viridiplantae</taxon>
        <taxon>Streptophyta</taxon>
        <taxon>Embryophyta</taxon>
        <taxon>Tracheophyta</taxon>
        <taxon>Spermatophyta</taxon>
        <taxon>Magnoliopsida</taxon>
        <taxon>eudicotyledons</taxon>
        <taxon>Gunneridae</taxon>
        <taxon>Pentapetalae</taxon>
        <taxon>rosids</taxon>
        <taxon>malvids</taxon>
        <taxon>Malvales</taxon>
        <taxon>Malvaceae</taxon>
        <taxon>Grewioideae</taxon>
        <taxon>Apeibeae</taxon>
        <taxon>Corchorus</taxon>
    </lineage>
</organism>
<name>A0A1R3GYY7_9ROSI</name>
<dbReference type="EMBL" id="AWUE01021140">
    <property type="protein sequence ID" value="OMO63210.1"/>
    <property type="molecule type" value="Genomic_DNA"/>
</dbReference>
<dbReference type="PANTHER" id="PTHR15907">
    <property type="entry name" value="DUF614 FAMILY PROTEIN-RELATED"/>
    <property type="match status" value="1"/>
</dbReference>
<evidence type="ECO:0000313" key="2">
    <source>
        <dbReference type="Proteomes" id="UP000187203"/>
    </source>
</evidence>
<keyword evidence="2" id="KW-1185">Reference proteome</keyword>
<evidence type="ECO:0008006" key="3">
    <source>
        <dbReference type="Google" id="ProtNLM"/>
    </source>
</evidence>
<evidence type="ECO:0000313" key="1">
    <source>
        <dbReference type="EMBL" id="OMO63210.1"/>
    </source>
</evidence>
<dbReference type="STRING" id="93759.A0A1R3GYY7"/>
<dbReference type="Proteomes" id="UP000187203">
    <property type="component" value="Unassembled WGS sequence"/>
</dbReference>
<sequence>MYPAIHDPSHQSYPADTHMGPIPASGVPDPIPKQPPYSAVHHHHTYLTRAASTPVTGQWTSGLCHCFDDPVNCGITCVCPCITFGQITEIVNRGSKSCVSRGCLYGLLTVTGFACFYSCFYRSKLRGQYDLPEEPCTDCLVHFCCPACALCQEYRELKNRGFDMGIGWEANMDRQKRGVTAAPIVIPGMARTMEHDN</sequence>
<reference evidence="2" key="1">
    <citation type="submission" date="2013-09" db="EMBL/GenBank/DDBJ databases">
        <title>Corchorus olitorius genome sequencing.</title>
        <authorList>
            <person name="Alam M."/>
            <person name="Haque M.S."/>
            <person name="Islam M.S."/>
            <person name="Emdad E.M."/>
            <person name="Islam M.M."/>
            <person name="Ahmed B."/>
            <person name="Halim A."/>
            <person name="Hossen Q.M.M."/>
            <person name="Hossain M.Z."/>
            <person name="Ahmed R."/>
            <person name="Khan M.M."/>
            <person name="Islam R."/>
            <person name="Rashid M.M."/>
            <person name="Khan S.A."/>
            <person name="Rahman M.S."/>
            <person name="Alam M."/>
            <person name="Yahiya A.S."/>
            <person name="Khan M.S."/>
            <person name="Azam M.S."/>
            <person name="Haque T."/>
            <person name="Lashkar M.Z.H."/>
            <person name="Akhand A.I."/>
            <person name="Morshed G."/>
            <person name="Roy S."/>
            <person name="Uddin K.S."/>
            <person name="Rabeya T."/>
            <person name="Hossain A.S."/>
            <person name="Chowdhury A."/>
            <person name="Snigdha A.R."/>
            <person name="Mortoza M.S."/>
            <person name="Matin S.A."/>
            <person name="Hoque S.M.E."/>
            <person name="Islam M.K."/>
            <person name="Roy D.K."/>
            <person name="Haider R."/>
            <person name="Moosa M.M."/>
            <person name="Elias S.M."/>
            <person name="Hasan A.M."/>
            <person name="Jahan S."/>
            <person name="Shafiuddin M."/>
            <person name="Mahmood N."/>
            <person name="Shommy N.S."/>
        </authorList>
    </citation>
    <scope>NUCLEOTIDE SEQUENCE [LARGE SCALE GENOMIC DNA]</scope>
    <source>
        <strain evidence="2">cv. O-4</strain>
    </source>
</reference>
<comment type="caution">
    <text evidence="1">The sequence shown here is derived from an EMBL/GenBank/DDBJ whole genome shotgun (WGS) entry which is preliminary data.</text>
</comment>
<dbReference type="Pfam" id="PF04749">
    <property type="entry name" value="PLAC8"/>
    <property type="match status" value="1"/>
</dbReference>
<accession>A0A1R3GYY7</accession>
<dbReference type="NCBIfam" id="TIGR01571">
    <property type="entry name" value="A_thal_Cys_rich"/>
    <property type="match status" value="1"/>
</dbReference>
<dbReference type="InterPro" id="IPR006461">
    <property type="entry name" value="PLAC_motif_containing"/>
</dbReference>
<dbReference type="AlphaFoldDB" id="A0A1R3GYY7"/>